<protein>
    <submittedName>
        <fullName evidence="1">Molybdopterin converting factor</fullName>
    </submittedName>
</protein>
<dbReference type="InterPro" id="IPR003448">
    <property type="entry name" value="Mopterin_biosynth_MoaE"/>
</dbReference>
<accession>A0A1L7CS99</accession>
<dbReference type="SUPFAM" id="SSF54690">
    <property type="entry name" value="Molybdopterin synthase subunit MoaE"/>
    <property type="match status" value="1"/>
</dbReference>
<dbReference type="EMBL" id="CP009247">
    <property type="protein sequence ID" value="APT88681.1"/>
    <property type="molecule type" value="Genomic_DNA"/>
</dbReference>
<evidence type="ECO:0000313" key="2">
    <source>
        <dbReference type="Proteomes" id="UP000185434"/>
    </source>
</evidence>
<dbReference type="PANTHER" id="PTHR23404">
    <property type="entry name" value="MOLYBDOPTERIN SYNTHASE RELATED"/>
    <property type="match status" value="1"/>
</dbReference>
<keyword evidence="2" id="KW-1185">Reference proteome</keyword>
<dbReference type="Proteomes" id="UP000185434">
    <property type="component" value="Chromosome"/>
</dbReference>
<organism evidence="1 2">
    <name type="scientific">Corynebacterium frankenforstense DSM 45800</name>
    <dbReference type="NCBI Taxonomy" id="1437875"/>
    <lineage>
        <taxon>Bacteria</taxon>
        <taxon>Bacillati</taxon>
        <taxon>Actinomycetota</taxon>
        <taxon>Actinomycetes</taxon>
        <taxon>Mycobacteriales</taxon>
        <taxon>Corynebacteriaceae</taxon>
        <taxon>Corynebacterium</taxon>
    </lineage>
</organism>
<dbReference type="KEGG" id="cfk:CFRA_04755"/>
<sequence>MTPGEDPARVHEQTGRVIAAFLTEDRLEDLAVEARAATATPAMGAVVTFDGVVRDHDGGADVNALTYTAHPTAGDVMGEVVRDVVKRHPHARVWAAHRTGALAIGDTAFYVVVAAAHRAAAFAAATEVVDEVKARVPVWKEQEMADGTNHWVGLE</sequence>
<dbReference type="AlphaFoldDB" id="A0A1L7CS99"/>
<gene>
    <name evidence="1" type="ORF">CFRA_04755</name>
</gene>
<dbReference type="Gene3D" id="3.90.1170.40">
    <property type="entry name" value="Molybdopterin biosynthesis MoaE subunit"/>
    <property type="match status" value="1"/>
</dbReference>
<reference evidence="1 2" key="1">
    <citation type="submission" date="2014-08" db="EMBL/GenBank/DDBJ databases">
        <title>Complete genome sequence of Corynebacterium frankenforstense ST18(T) (=DSM 45800(T)), isolated from raw cow milk.</title>
        <authorList>
            <person name="Ruckert C."/>
            <person name="Albersmeier A."/>
            <person name="Winkler A."/>
            <person name="Lipski A."/>
            <person name="Kalinowski J."/>
        </authorList>
    </citation>
    <scope>NUCLEOTIDE SEQUENCE [LARGE SCALE GENOMIC DNA]</scope>
    <source>
        <strain evidence="1 2">ST18</strain>
    </source>
</reference>
<dbReference type="Pfam" id="PF02391">
    <property type="entry name" value="MoaE"/>
    <property type="match status" value="1"/>
</dbReference>
<evidence type="ECO:0000313" key="1">
    <source>
        <dbReference type="EMBL" id="APT88681.1"/>
    </source>
</evidence>
<dbReference type="STRING" id="1437875.CFRA_04755"/>
<dbReference type="InterPro" id="IPR036563">
    <property type="entry name" value="MoaE_sf"/>
</dbReference>
<dbReference type="GO" id="GO:0006777">
    <property type="term" value="P:Mo-molybdopterin cofactor biosynthetic process"/>
    <property type="evidence" value="ECO:0007669"/>
    <property type="project" value="InterPro"/>
</dbReference>
<proteinExistence type="predicted"/>
<name>A0A1L7CS99_9CORY</name>